<evidence type="ECO:0000313" key="12">
    <source>
        <dbReference type="EMBL" id="MDA7085862.1"/>
    </source>
</evidence>
<dbReference type="InterPro" id="IPR051793">
    <property type="entry name" value="NADH:flavin_oxidoreductase"/>
</dbReference>
<keyword evidence="5" id="KW-0288">FMN</keyword>
<protein>
    <submittedName>
        <fullName evidence="12">NADPH-dependent 2,4-dienoyl-CoA reductase</fullName>
    </submittedName>
</protein>
<comment type="cofactor">
    <cofactor evidence="2">
        <name>[4Fe-4S] cluster</name>
        <dbReference type="ChEBI" id="CHEBI:49883"/>
    </cofactor>
</comment>
<dbReference type="CDD" id="cd02930">
    <property type="entry name" value="DCR_FMN"/>
    <property type="match status" value="1"/>
</dbReference>
<evidence type="ECO:0000256" key="7">
    <source>
        <dbReference type="ARBA" id="ARBA00023002"/>
    </source>
</evidence>
<evidence type="ECO:0000256" key="3">
    <source>
        <dbReference type="ARBA" id="ARBA00011048"/>
    </source>
</evidence>
<comment type="similarity">
    <text evidence="3">In the N-terminal section; belongs to the NADH:flavin oxidoreductase/NADH oxidase family.</text>
</comment>
<keyword evidence="7" id="KW-0560">Oxidoreductase</keyword>
<evidence type="ECO:0000256" key="2">
    <source>
        <dbReference type="ARBA" id="ARBA00001966"/>
    </source>
</evidence>
<dbReference type="InterPro" id="IPR013785">
    <property type="entry name" value="Aldolase_TIM"/>
</dbReference>
<evidence type="ECO:0000256" key="5">
    <source>
        <dbReference type="ARBA" id="ARBA00022643"/>
    </source>
</evidence>
<proteinExistence type="inferred from homology"/>
<evidence type="ECO:0000256" key="4">
    <source>
        <dbReference type="ARBA" id="ARBA00022630"/>
    </source>
</evidence>
<sequence>MTARYPNLLAPLDLGFTTLRNRTLMGSMHTGLEEKSGGFERMAAYFAERARGGVGLMVTGGIGPNEEGGVYSGAAKLTTVEEAHKHRFVTQAVHEAGGKICMQILHAGRYAYSPKSVAPSAIQAPINPFKPKELDEEGIEKQIQDFVTCSLLAQQAEYDGVEIMGSEGYFINQFLVAHTNHRSDRWGGSYANRMRLAVEIVRRVREAVGANFIIIYRLSMLDLVEGGSSWDEVVLLAKAIEQAGATLINTGIGWHEARIPTIATKVPRAAFTKVTAKLRGEVKIPLITTNRINTPEIAEQVLAEGDADMVSMARPFLADPEFVNKAAAGRADEINTCIGCNQACLDHTFGGKLTSCLVNPRACHETELNYIVTTQVKKIAVVGAGPAGLAAATVAAERGHSVTLFDSASEIGGQFNVAKRVPGKEEFFETLRYFKRKLETTGVDLHLNTRVSADELAKGGFDEVILATGIAPRTPAISGVDHPKVISYLDAILERKPVGQQVAVIGAGGIGFDVSEFITHQGESTSLNREAFWKEWGIDAQLQARGGVAGIQAQPHAAARQVFLLQRKKSKVGDGLGKTTGWIHRAGLKNKNVQMVNSVEYLKVDDEGLHIRIGEGEPQVLAVDTVILCAGQDPLRELQDGLLAAGQSVHLIGGADVASELDAKRAIDQGSRLAAQL</sequence>
<dbReference type="RefSeq" id="WP_271346789.1">
    <property type="nucleotide sequence ID" value="NZ_JAQJZJ010000002.1"/>
</dbReference>
<dbReference type="PANTHER" id="PTHR42917">
    <property type="entry name" value="2,4-DIENOYL-COA REDUCTASE"/>
    <property type="match status" value="1"/>
</dbReference>
<evidence type="ECO:0000256" key="6">
    <source>
        <dbReference type="ARBA" id="ARBA00022723"/>
    </source>
</evidence>
<dbReference type="SUPFAM" id="SSF51395">
    <property type="entry name" value="FMN-linked oxidoreductases"/>
    <property type="match status" value="1"/>
</dbReference>
<dbReference type="Gene3D" id="3.40.50.720">
    <property type="entry name" value="NAD(P)-binding Rossmann-like Domain"/>
    <property type="match status" value="1"/>
</dbReference>
<keyword evidence="8" id="KW-0408">Iron</keyword>
<organism evidence="12 13">
    <name type="scientific">Pseudomonas aestuarii</name>
    <dbReference type="NCBI Taxonomy" id="3018340"/>
    <lineage>
        <taxon>Bacteria</taxon>
        <taxon>Pseudomonadati</taxon>
        <taxon>Pseudomonadota</taxon>
        <taxon>Gammaproteobacteria</taxon>
        <taxon>Pseudomonadales</taxon>
        <taxon>Pseudomonadaceae</taxon>
        <taxon>Pseudomonas</taxon>
    </lineage>
</organism>
<feature type="domain" description="NADH:flavin oxidoreductase/NADH oxidase N-terminal" evidence="10">
    <location>
        <begin position="8"/>
        <end position="333"/>
    </location>
</feature>
<keyword evidence="4" id="KW-0285">Flavoprotein</keyword>
<dbReference type="SUPFAM" id="SSF51971">
    <property type="entry name" value="Nucleotide-binding domain"/>
    <property type="match status" value="1"/>
</dbReference>
<keyword evidence="13" id="KW-1185">Reference proteome</keyword>
<dbReference type="PRINTS" id="PR00411">
    <property type="entry name" value="PNDRDTASEI"/>
</dbReference>
<feature type="domain" description="FAD/NAD(P)-binding" evidence="11">
    <location>
        <begin position="378"/>
        <end position="639"/>
    </location>
</feature>
<accession>A0ABT4XCE2</accession>
<dbReference type="PANTHER" id="PTHR42917:SF2">
    <property type="entry name" value="2,4-DIENOYL-COA REDUCTASE [(2E)-ENOYL-COA-PRODUCING]"/>
    <property type="match status" value="1"/>
</dbReference>
<evidence type="ECO:0000313" key="13">
    <source>
        <dbReference type="Proteomes" id="UP001212042"/>
    </source>
</evidence>
<reference evidence="12 13" key="1">
    <citation type="submission" date="2023-01" db="EMBL/GenBank/DDBJ databases">
        <title>Pseudomonas SA3-5T sp. nov., isolated from tidal flat sediment.</title>
        <authorList>
            <person name="Kim H.S."/>
            <person name="Kim J.-S."/>
            <person name="Suh M.K."/>
            <person name="Eom M.K."/>
            <person name="Lee J.-S."/>
        </authorList>
    </citation>
    <scope>NUCLEOTIDE SEQUENCE [LARGE SCALE GENOMIC DNA]</scope>
    <source>
        <strain evidence="12 13">SA3-5</strain>
    </source>
</reference>
<name>A0ABT4XCE2_9PSED</name>
<dbReference type="Gene3D" id="3.20.20.70">
    <property type="entry name" value="Aldolase class I"/>
    <property type="match status" value="1"/>
</dbReference>
<dbReference type="Pfam" id="PF00724">
    <property type="entry name" value="Oxidored_FMN"/>
    <property type="match status" value="1"/>
</dbReference>
<evidence type="ECO:0000256" key="9">
    <source>
        <dbReference type="ARBA" id="ARBA00023014"/>
    </source>
</evidence>
<dbReference type="EMBL" id="JAQJZJ010000002">
    <property type="protein sequence ID" value="MDA7085862.1"/>
    <property type="molecule type" value="Genomic_DNA"/>
</dbReference>
<dbReference type="SUPFAM" id="SSF51905">
    <property type="entry name" value="FAD/NAD(P)-binding domain"/>
    <property type="match status" value="1"/>
</dbReference>
<evidence type="ECO:0000256" key="8">
    <source>
        <dbReference type="ARBA" id="ARBA00023004"/>
    </source>
</evidence>
<comment type="cofactor">
    <cofactor evidence="1">
        <name>FMN</name>
        <dbReference type="ChEBI" id="CHEBI:58210"/>
    </cofactor>
</comment>
<evidence type="ECO:0000259" key="10">
    <source>
        <dbReference type="Pfam" id="PF00724"/>
    </source>
</evidence>
<dbReference type="InterPro" id="IPR001155">
    <property type="entry name" value="OxRdtase_FMN_N"/>
</dbReference>
<gene>
    <name evidence="12" type="ORF">PH586_05585</name>
</gene>
<dbReference type="Proteomes" id="UP001212042">
    <property type="component" value="Unassembled WGS sequence"/>
</dbReference>
<dbReference type="InterPro" id="IPR036188">
    <property type="entry name" value="FAD/NAD-bd_sf"/>
</dbReference>
<dbReference type="PRINTS" id="PR00368">
    <property type="entry name" value="FADPNR"/>
</dbReference>
<comment type="caution">
    <text evidence="12">The sequence shown here is derived from an EMBL/GenBank/DDBJ whole genome shotgun (WGS) entry which is preliminary data.</text>
</comment>
<evidence type="ECO:0000256" key="1">
    <source>
        <dbReference type="ARBA" id="ARBA00001917"/>
    </source>
</evidence>
<dbReference type="Pfam" id="PF07992">
    <property type="entry name" value="Pyr_redox_2"/>
    <property type="match status" value="1"/>
</dbReference>
<dbReference type="Gene3D" id="3.50.50.60">
    <property type="entry name" value="FAD/NAD(P)-binding domain"/>
    <property type="match status" value="1"/>
</dbReference>
<dbReference type="InterPro" id="IPR023753">
    <property type="entry name" value="FAD/NAD-binding_dom"/>
</dbReference>
<keyword evidence="6" id="KW-0479">Metal-binding</keyword>
<evidence type="ECO:0000259" key="11">
    <source>
        <dbReference type="Pfam" id="PF07992"/>
    </source>
</evidence>
<keyword evidence="9" id="KW-0411">Iron-sulfur</keyword>